<dbReference type="InterPro" id="IPR036388">
    <property type="entry name" value="WH-like_DNA-bd_sf"/>
</dbReference>
<dbReference type="OrthoDB" id="3210131at2"/>
<dbReference type="SUPFAM" id="SSF48008">
    <property type="entry name" value="GntR ligand-binding domain-like"/>
    <property type="match status" value="1"/>
</dbReference>
<name>Q2JBG0_FRACC</name>
<keyword evidence="3" id="KW-0804">Transcription</keyword>
<evidence type="ECO:0000259" key="4">
    <source>
        <dbReference type="SMART" id="SM00895"/>
    </source>
</evidence>
<dbReference type="InterPro" id="IPR036390">
    <property type="entry name" value="WH_DNA-bd_sf"/>
</dbReference>
<dbReference type="Pfam" id="PF00392">
    <property type="entry name" value="GntR"/>
    <property type="match status" value="1"/>
</dbReference>
<evidence type="ECO:0000256" key="1">
    <source>
        <dbReference type="ARBA" id="ARBA00023015"/>
    </source>
</evidence>
<gene>
    <name evidence="5" type="ordered locus">Francci3_2008</name>
</gene>
<proteinExistence type="predicted"/>
<dbReference type="SMART" id="SM00895">
    <property type="entry name" value="FCD"/>
    <property type="match status" value="1"/>
</dbReference>
<evidence type="ECO:0000313" key="6">
    <source>
        <dbReference type="Proteomes" id="UP000001937"/>
    </source>
</evidence>
<accession>Q2JBG0</accession>
<keyword evidence="1" id="KW-0805">Transcription regulation</keyword>
<sequence>MRRPVQPVSLIDAVVENLRTELFSGTIGSNQALTEVGVATQYDVARPTAKAAIEKLVAAGLLVRGSHKVARVPELGPDDVRDIYNTRYCLEREPLRLLAAARRVPAQAQMANDEIKSVINGPQIAIVEPDMRFHISLVDSMSSPRISGMYHKLAGEVRLCMSQVQGRALLSAESIYGEHARLLELIVTGDQDAATILLHKHLSRARERLAGAFGAEPGPEADFAYEAATARG</sequence>
<dbReference type="EMBL" id="CP000249">
    <property type="protein sequence ID" value="ABD11382.1"/>
    <property type="molecule type" value="Genomic_DNA"/>
</dbReference>
<dbReference type="PANTHER" id="PTHR43537">
    <property type="entry name" value="TRANSCRIPTIONAL REGULATOR, GNTR FAMILY"/>
    <property type="match status" value="1"/>
</dbReference>
<dbReference type="InterPro" id="IPR000524">
    <property type="entry name" value="Tscrpt_reg_HTH_GntR"/>
</dbReference>
<evidence type="ECO:0000256" key="3">
    <source>
        <dbReference type="ARBA" id="ARBA00023163"/>
    </source>
</evidence>
<dbReference type="PhylomeDB" id="Q2JBG0"/>
<protein>
    <submittedName>
        <fullName evidence="5">Transcriptional regulator, GntR family</fullName>
    </submittedName>
</protein>
<dbReference type="InterPro" id="IPR008920">
    <property type="entry name" value="TF_FadR/GntR_C"/>
</dbReference>
<dbReference type="GO" id="GO:0003700">
    <property type="term" value="F:DNA-binding transcription factor activity"/>
    <property type="evidence" value="ECO:0007669"/>
    <property type="project" value="InterPro"/>
</dbReference>
<dbReference type="Pfam" id="PF07729">
    <property type="entry name" value="FCD"/>
    <property type="match status" value="1"/>
</dbReference>
<organism evidence="5 6">
    <name type="scientific">Frankia casuarinae (strain DSM 45818 / CECT 9043 / HFP020203 / CcI3)</name>
    <dbReference type="NCBI Taxonomy" id="106370"/>
    <lineage>
        <taxon>Bacteria</taxon>
        <taxon>Bacillati</taxon>
        <taxon>Actinomycetota</taxon>
        <taxon>Actinomycetes</taxon>
        <taxon>Frankiales</taxon>
        <taxon>Frankiaceae</taxon>
        <taxon>Frankia</taxon>
    </lineage>
</organism>
<dbReference type="Gene3D" id="1.10.10.10">
    <property type="entry name" value="Winged helix-like DNA-binding domain superfamily/Winged helix DNA-binding domain"/>
    <property type="match status" value="1"/>
</dbReference>
<dbReference type="eggNOG" id="COG1802">
    <property type="taxonomic scope" value="Bacteria"/>
</dbReference>
<dbReference type="PANTHER" id="PTHR43537:SF45">
    <property type="entry name" value="GNTR FAMILY REGULATORY PROTEIN"/>
    <property type="match status" value="1"/>
</dbReference>
<dbReference type="Gene3D" id="1.20.120.530">
    <property type="entry name" value="GntR ligand-binding domain-like"/>
    <property type="match status" value="1"/>
</dbReference>
<evidence type="ECO:0000313" key="5">
    <source>
        <dbReference type="EMBL" id="ABD11382.1"/>
    </source>
</evidence>
<dbReference type="AlphaFoldDB" id="Q2JBG0"/>
<reference evidence="5 6" key="1">
    <citation type="journal article" date="2007" name="Genome Res.">
        <title>Genome characteristics of facultatively symbiotic Frankia sp. strains reflect host range and host plant biogeography.</title>
        <authorList>
            <person name="Normand P."/>
            <person name="Lapierre P."/>
            <person name="Tisa L.S."/>
            <person name="Gogarten J.P."/>
            <person name="Alloisio N."/>
            <person name="Bagnarol E."/>
            <person name="Bassi C.A."/>
            <person name="Berry A.M."/>
            <person name="Bickhart D.M."/>
            <person name="Choisne N."/>
            <person name="Couloux A."/>
            <person name="Cournoyer B."/>
            <person name="Cruveiller S."/>
            <person name="Daubin V."/>
            <person name="Demange N."/>
            <person name="Francino M.P."/>
            <person name="Goltsman E."/>
            <person name="Huang Y."/>
            <person name="Kopp O.R."/>
            <person name="Labarre L."/>
            <person name="Lapidus A."/>
            <person name="Lavire C."/>
            <person name="Marechal J."/>
            <person name="Martinez M."/>
            <person name="Mastronunzio J.E."/>
            <person name="Mullin B.C."/>
            <person name="Niemann J."/>
            <person name="Pujic P."/>
            <person name="Rawnsley T."/>
            <person name="Rouy Z."/>
            <person name="Schenowitz C."/>
            <person name="Sellstedt A."/>
            <person name="Tavares F."/>
            <person name="Tomkins J.P."/>
            <person name="Vallenet D."/>
            <person name="Valverde C."/>
            <person name="Wall L.G."/>
            <person name="Wang Y."/>
            <person name="Medigue C."/>
            <person name="Benson D.R."/>
        </authorList>
    </citation>
    <scope>NUCLEOTIDE SEQUENCE [LARGE SCALE GENOMIC DNA]</scope>
    <source>
        <strain evidence="6">DSM 45818 / CECT 9043 / CcI3</strain>
    </source>
</reference>
<dbReference type="GO" id="GO:0003677">
    <property type="term" value="F:DNA binding"/>
    <property type="evidence" value="ECO:0007669"/>
    <property type="project" value="UniProtKB-KW"/>
</dbReference>
<keyword evidence="2" id="KW-0238">DNA-binding</keyword>
<dbReference type="RefSeq" id="WP_011436439.1">
    <property type="nucleotide sequence ID" value="NC_007777.1"/>
</dbReference>
<feature type="domain" description="GntR C-terminal" evidence="4">
    <location>
        <begin position="82"/>
        <end position="204"/>
    </location>
</feature>
<dbReference type="STRING" id="106370.Francci3_2008"/>
<dbReference type="InterPro" id="IPR011711">
    <property type="entry name" value="GntR_C"/>
</dbReference>
<dbReference type="HOGENOM" id="CLU_017584_5_5_11"/>
<evidence type="ECO:0000256" key="2">
    <source>
        <dbReference type="ARBA" id="ARBA00023125"/>
    </source>
</evidence>
<keyword evidence="6" id="KW-1185">Reference proteome</keyword>
<dbReference type="KEGG" id="fra:Francci3_2008"/>
<dbReference type="Proteomes" id="UP000001937">
    <property type="component" value="Chromosome"/>
</dbReference>
<dbReference type="SUPFAM" id="SSF46785">
    <property type="entry name" value="Winged helix' DNA-binding domain"/>
    <property type="match status" value="1"/>
</dbReference>